<dbReference type="AlphaFoldDB" id="A0A9E7DJH1"/>
<gene>
    <name evidence="2" type="ORF">M1R53_06765</name>
</gene>
<dbReference type="RefSeq" id="WP_249242476.1">
    <property type="nucleotide sequence ID" value="NZ_CP096649.1"/>
</dbReference>
<sequence length="106" mass="12950">MKYKILYSENAKEDLRTIASYISYELQEFNTAKKIIDTIINEINTLDTFPIRYRLCDYERWKKIGLRCMNVKNYIVFYLPDEDKVIVKILRIIYQRRDLEKVLEEN</sequence>
<dbReference type="InterPro" id="IPR007712">
    <property type="entry name" value="RelE/ParE_toxin"/>
</dbReference>
<dbReference type="SUPFAM" id="SSF143011">
    <property type="entry name" value="RelE-like"/>
    <property type="match status" value="1"/>
</dbReference>
<evidence type="ECO:0000256" key="1">
    <source>
        <dbReference type="ARBA" id="ARBA00022649"/>
    </source>
</evidence>
<dbReference type="Pfam" id="PF05016">
    <property type="entry name" value="ParE_toxin"/>
    <property type="match status" value="1"/>
</dbReference>
<reference evidence="2" key="1">
    <citation type="submission" date="2022-04" db="EMBL/GenBank/DDBJ databases">
        <title>Complete genome sequences of Ezakiella coagulans and Fenollaria massiliensis.</title>
        <authorList>
            <person name="France M.T."/>
            <person name="Clifford J."/>
            <person name="Narina S."/>
            <person name="Rutt L."/>
            <person name="Ravel J."/>
        </authorList>
    </citation>
    <scope>NUCLEOTIDE SEQUENCE</scope>
    <source>
        <strain evidence="2">C0061C2</strain>
    </source>
</reference>
<dbReference type="Gene3D" id="3.30.2310.20">
    <property type="entry name" value="RelE-like"/>
    <property type="match status" value="1"/>
</dbReference>
<keyword evidence="3" id="KW-1185">Reference proteome</keyword>
<accession>A0A9E7DJH1</accession>
<evidence type="ECO:0000313" key="2">
    <source>
        <dbReference type="EMBL" id="UQK58937.1"/>
    </source>
</evidence>
<proteinExistence type="predicted"/>
<dbReference type="Proteomes" id="UP000831151">
    <property type="component" value="Chromosome"/>
</dbReference>
<dbReference type="EMBL" id="CP096649">
    <property type="protein sequence ID" value="UQK58937.1"/>
    <property type="molecule type" value="Genomic_DNA"/>
</dbReference>
<dbReference type="NCBIfam" id="TIGR02385">
    <property type="entry name" value="RelE_StbE"/>
    <property type="match status" value="1"/>
</dbReference>
<dbReference type="KEGG" id="fms:M1R53_06765"/>
<organism evidence="2 3">
    <name type="scientific">Fenollaria massiliensis</name>
    <dbReference type="NCBI Taxonomy" id="938288"/>
    <lineage>
        <taxon>Bacteria</taxon>
        <taxon>Bacillati</taxon>
        <taxon>Bacillota</taxon>
        <taxon>Clostridia</taxon>
        <taxon>Eubacteriales</taxon>
        <taxon>Fenollaria</taxon>
    </lineage>
</organism>
<name>A0A9E7DJH1_9FIRM</name>
<protein>
    <submittedName>
        <fullName evidence="2">Type II toxin-antitoxin system RelE/ParE family toxin</fullName>
    </submittedName>
</protein>
<dbReference type="InterPro" id="IPR035093">
    <property type="entry name" value="RelE/ParE_toxin_dom_sf"/>
</dbReference>
<evidence type="ECO:0000313" key="3">
    <source>
        <dbReference type="Proteomes" id="UP000831151"/>
    </source>
</evidence>
<keyword evidence="1" id="KW-1277">Toxin-antitoxin system</keyword>